<evidence type="ECO:0000256" key="1">
    <source>
        <dbReference type="ARBA" id="ARBA00004651"/>
    </source>
</evidence>
<dbReference type="GO" id="GO:0015420">
    <property type="term" value="F:ABC-type vitamin B12 transporter activity"/>
    <property type="evidence" value="ECO:0007669"/>
    <property type="project" value="UniProtKB-UniRule"/>
</dbReference>
<evidence type="ECO:0000313" key="10">
    <source>
        <dbReference type="EMBL" id="CUS36841.1"/>
    </source>
</evidence>
<proteinExistence type="inferred from homology"/>
<dbReference type="GO" id="GO:0005886">
    <property type="term" value="C:plasma membrane"/>
    <property type="evidence" value="ECO:0007669"/>
    <property type="project" value="UniProtKB-SubCell"/>
</dbReference>
<dbReference type="EMBL" id="CZQA01000009">
    <property type="protein sequence ID" value="CUS36841.1"/>
    <property type="molecule type" value="Genomic_DNA"/>
</dbReference>
<dbReference type="STRING" id="1742972.COMA1_30271"/>
<keyword evidence="8 9" id="KW-0472">Membrane</keyword>
<comment type="function">
    <text evidence="9">Converts cobyric acid to cobinamide by the addition of aminopropanol on the F carboxylic group.</text>
</comment>
<feature type="transmembrane region" description="Helical" evidence="9">
    <location>
        <begin position="79"/>
        <end position="98"/>
    </location>
</feature>
<evidence type="ECO:0000256" key="4">
    <source>
        <dbReference type="ARBA" id="ARBA00022475"/>
    </source>
</evidence>
<keyword evidence="11" id="KW-1185">Reference proteome</keyword>
<dbReference type="Pfam" id="PF03186">
    <property type="entry name" value="CobD_Cbib"/>
    <property type="match status" value="1"/>
</dbReference>
<keyword evidence="6 9" id="KW-0812">Transmembrane</keyword>
<evidence type="ECO:0000313" key="11">
    <source>
        <dbReference type="Proteomes" id="UP000199032"/>
    </source>
</evidence>
<dbReference type="PANTHER" id="PTHR34308">
    <property type="entry name" value="COBALAMIN BIOSYNTHESIS PROTEIN CBIB"/>
    <property type="match status" value="1"/>
</dbReference>
<protein>
    <recommendedName>
        <fullName evidence="9">Cobalamin biosynthesis protein CobD</fullName>
    </recommendedName>
</protein>
<evidence type="ECO:0000256" key="5">
    <source>
        <dbReference type="ARBA" id="ARBA00022573"/>
    </source>
</evidence>
<accession>A0A0S4LIV1</accession>
<evidence type="ECO:0000256" key="2">
    <source>
        <dbReference type="ARBA" id="ARBA00004953"/>
    </source>
</evidence>
<gene>
    <name evidence="9 10" type="primary">cobD</name>
    <name evidence="10" type="ORF">COMA1_30271</name>
</gene>
<keyword evidence="7 9" id="KW-1133">Transmembrane helix</keyword>
<dbReference type="GO" id="GO:0009236">
    <property type="term" value="P:cobalamin biosynthetic process"/>
    <property type="evidence" value="ECO:0007669"/>
    <property type="project" value="UniProtKB-UniRule"/>
</dbReference>
<sequence>MTGGELLVAAVVDAVVGDPHWLPHPVRVMGRCITWFEHEIRKICRSGTSFRLAGVCLAVGLPLVTFMLASVLIAEAEQFAGWLGSALSIILASMTLAARDLWDHAHAVDGPLQAGNLSAARRAVGMIVGRDTAGLSPSEVARATVETVAESAADGVVAPLLYLAIGGAPLALAYKAINTLDSMIGHRDPRYADFGWASARLDDLVNWIPARLAATALILGAGVITRQLEPVRLGWWVFRRDGGKHPSPNSGRPEAAMAGVLGVRLGGINFYDGIPQERPILGSEGRLVEPGDILSATRVMAMAAVLVVFLAVGVRWLV</sequence>
<dbReference type="NCBIfam" id="TIGR00380">
    <property type="entry name" value="cobal_cbiB"/>
    <property type="match status" value="1"/>
</dbReference>
<comment type="similarity">
    <text evidence="3 9">Belongs to the CobD/CbiB family.</text>
</comment>
<dbReference type="GO" id="GO:0048472">
    <property type="term" value="F:threonine-phosphate decarboxylase activity"/>
    <property type="evidence" value="ECO:0007669"/>
    <property type="project" value="InterPro"/>
</dbReference>
<dbReference type="HAMAP" id="MF_00024">
    <property type="entry name" value="CobD_CbiB"/>
    <property type="match status" value="1"/>
</dbReference>
<evidence type="ECO:0000256" key="8">
    <source>
        <dbReference type="ARBA" id="ARBA00023136"/>
    </source>
</evidence>
<comment type="subcellular location">
    <subcellularLocation>
        <location evidence="1 9">Cell membrane</location>
        <topology evidence="1 9">Multi-pass membrane protein</topology>
    </subcellularLocation>
</comment>
<dbReference type="Proteomes" id="UP000199032">
    <property type="component" value="Unassembled WGS sequence"/>
</dbReference>
<keyword evidence="4 9" id="KW-1003">Cell membrane</keyword>
<evidence type="ECO:0000256" key="7">
    <source>
        <dbReference type="ARBA" id="ARBA00022989"/>
    </source>
</evidence>
<comment type="pathway">
    <text evidence="2 9">Cofactor biosynthesis; adenosylcobalamin biosynthesis.</text>
</comment>
<comment type="caution">
    <text evidence="9">Lacks conserved residue(s) required for the propagation of feature annotation.</text>
</comment>
<name>A0A0S4LIV1_9BACT</name>
<feature type="transmembrane region" description="Helical" evidence="9">
    <location>
        <begin position="50"/>
        <end position="73"/>
    </location>
</feature>
<dbReference type="OrthoDB" id="9811967at2"/>
<reference evidence="10 11" key="1">
    <citation type="submission" date="2015-10" db="EMBL/GenBank/DDBJ databases">
        <authorList>
            <person name="Gilbert D.G."/>
        </authorList>
    </citation>
    <scope>NUCLEOTIDE SEQUENCE [LARGE SCALE GENOMIC DNA]</scope>
    <source>
        <strain evidence="10">COMA1</strain>
    </source>
</reference>
<dbReference type="InterPro" id="IPR004485">
    <property type="entry name" value="Cobalamin_biosynth_CobD/CbiB"/>
</dbReference>
<evidence type="ECO:0000256" key="6">
    <source>
        <dbReference type="ARBA" id="ARBA00022692"/>
    </source>
</evidence>
<keyword evidence="5 9" id="KW-0169">Cobalamin biosynthesis</keyword>
<dbReference type="PANTHER" id="PTHR34308:SF1">
    <property type="entry name" value="COBALAMIN BIOSYNTHESIS PROTEIN CBIB"/>
    <property type="match status" value="1"/>
</dbReference>
<dbReference type="AlphaFoldDB" id="A0A0S4LIV1"/>
<organism evidence="10 11">
    <name type="scientific">Candidatus Nitrospira nitrosa</name>
    <dbReference type="NCBI Taxonomy" id="1742972"/>
    <lineage>
        <taxon>Bacteria</taxon>
        <taxon>Pseudomonadati</taxon>
        <taxon>Nitrospirota</taxon>
        <taxon>Nitrospiria</taxon>
        <taxon>Nitrospirales</taxon>
        <taxon>Nitrospiraceae</taxon>
        <taxon>Nitrospira</taxon>
    </lineage>
</organism>
<dbReference type="UniPathway" id="UPA00148"/>
<evidence type="ECO:0000256" key="3">
    <source>
        <dbReference type="ARBA" id="ARBA00006263"/>
    </source>
</evidence>
<feature type="transmembrane region" description="Helical" evidence="9">
    <location>
        <begin position="299"/>
        <end position="317"/>
    </location>
</feature>
<evidence type="ECO:0000256" key="9">
    <source>
        <dbReference type="HAMAP-Rule" id="MF_00024"/>
    </source>
</evidence>